<feature type="transmembrane region" description="Helical" evidence="1">
    <location>
        <begin position="136"/>
        <end position="158"/>
    </location>
</feature>
<name>E6K308_PARDN</name>
<evidence type="ECO:0008006" key="4">
    <source>
        <dbReference type="Google" id="ProtNLM"/>
    </source>
</evidence>
<feature type="transmembrane region" description="Helical" evidence="1">
    <location>
        <begin position="21"/>
        <end position="42"/>
    </location>
</feature>
<organism evidence="2 3">
    <name type="scientific">Parascardovia denticolens DSM 10105 = JCM 12538</name>
    <dbReference type="NCBI Taxonomy" id="864564"/>
    <lineage>
        <taxon>Bacteria</taxon>
        <taxon>Bacillati</taxon>
        <taxon>Actinomycetota</taxon>
        <taxon>Actinomycetes</taxon>
        <taxon>Bifidobacteriales</taxon>
        <taxon>Bifidobacteriaceae</taxon>
        <taxon>Parascardovia</taxon>
    </lineage>
</organism>
<keyword evidence="3" id="KW-1185">Reference proteome</keyword>
<dbReference type="HOGENOM" id="CLU_1553793_0_0_11"/>
<keyword evidence="1" id="KW-1133">Transmembrane helix</keyword>
<dbReference type="eggNOG" id="ENOG5030QPH">
    <property type="taxonomic scope" value="Bacteria"/>
</dbReference>
<accession>E6K308</accession>
<evidence type="ECO:0000313" key="3">
    <source>
        <dbReference type="Proteomes" id="UP000004946"/>
    </source>
</evidence>
<dbReference type="RefSeq" id="WP_006290678.1">
    <property type="nucleotide sequence ID" value="NZ_AP012333.1"/>
</dbReference>
<reference evidence="2 3" key="1">
    <citation type="submission" date="2010-12" db="EMBL/GenBank/DDBJ databases">
        <authorList>
            <person name="Muzny D."/>
            <person name="Qin X."/>
            <person name="Buhay C."/>
            <person name="Dugan-Rocha S."/>
            <person name="Ding Y."/>
            <person name="Chen G."/>
            <person name="Hawes A."/>
            <person name="Holder M."/>
            <person name="Jhangiani S."/>
            <person name="Johnson A."/>
            <person name="Khan Z."/>
            <person name="Li Z."/>
            <person name="Liu W."/>
            <person name="Liu X."/>
            <person name="Perez L."/>
            <person name="Shen H."/>
            <person name="Wang Q."/>
            <person name="Watt J."/>
            <person name="Xi L."/>
            <person name="Xin Y."/>
            <person name="Zhou J."/>
            <person name="Deng J."/>
            <person name="Jiang H."/>
            <person name="Liu Y."/>
            <person name="Qu J."/>
            <person name="Song X.-Z."/>
            <person name="Zhang L."/>
            <person name="Villasana D."/>
            <person name="Johnson A."/>
            <person name="Liu J."/>
            <person name="Liyanage D."/>
            <person name="Lorensuhewa L."/>
            <person name="Robinson T."/>
            <person name="Song A."/>
            <person name="Song B.-B."/>
            <person name="Dinh H."/>
            <person name="Thornton R."/>
            <person name="Coyle M."/>
            <person name="Francisco L."/>
            <person name="Jackson L."/>
            <person name="Javaid M."/>
            <person name="Korchina V."/>
            <person name="Kovar C."/>
            <person name="Mata R."/>
            <person name="Mathew T."/>
            <person name="Ngo R."/>
            <person name="Nguyen L."/>
            <person name="Nguyen N."/>
            <person name="Okwuonu G."/>
            <person name="Ongeri F."/>
            <person name="Pham C."/>
            <person name="Simmons D."/>
            <person name="Wilczek-Boney K."/>
            <person name="Hale W."/>
            <person name="Jakkamsetti A."/>
            <person name="Pham P."/>
            <person name="Ruth R."/>
            <person name="San Lucas F."/>
            <person name="Warren J."/>
            <person name="Zhang J."/>
            <person name="Zhao Z."/>
            <person name="Zhou C."/>
            <person name="Zhu D."/>
            <person name="Lee S."/>
            <person name="Bess C."/>
            <person name="Blankenburg K."/>
            <person name="Forbes L."/>
            <person name="Fu Q."/>
            <person name="Gubbala S."/>
            <person name="Hirani K."/>
            <person name="Jayaseelan J.C."/>
            <person name="Lara F."/>
            <person name="Munidasa M."/>
            <person name="Palculict T."/>
            <person name="Patil S."/>
            <person name="Pu L.-L."/>
            <person name="Saada N."/>
            <person name="Tang L."/>
            <person name="Weissenberger G."/>
            <person name="Zhu Y."/>
            <person name="Hemphill L."/>
            <person name="Shang Y."/>
            <person name="Youmans B."/>
            <person name="Ayvaz T."/>
            <person name="Ross M."/>
            <person name="Santibanez J."/>
            <person name="Aqrawi P."/>
            <person name="Gross S."/>
            <person name="Joshi V."/>
            <person name="Fowler G."/>
            <person name="Nazareth L."/>
            <person name="Reid J."/>
            <person name="Worley K."/>
            <person name="Petrosino J."/>
            <person name="Highlander S."/>
            <person name="Gibbs R."/>
        </authorList>
    </citation>
    <scope>NUCLEOTIDE SEQUENCE [LARGE SCALE GENOMIC DNA]</scope>
    <source>
        <strain evidence="2 3">DSM 10105</strain>
    </source>
</reference>
<sequence>MSERSIQKAGRYEPRTLKKQTLVVAVLFAVSLLASLALFAFLHTTNISFTEVQATPESATKTTTVSHPTNRTTTIRETYTLRVRLDDGSEESVKVNDLSRFERGRSATFYRYSKDGALYENIDAIRSTLPGARASIYVNAVTVLFFFMTVVLLIMWQISRKKEESGRKETRV</sequence>
<dbReference type="AlphaFoldDB" id="E6K308"/>
<proteinExistence type="predicted"/>
<dbReference type="EMBL" id="AEON01000002">
    <property type="protein sequence ID" value="EFT82712.1"/>
    <property type="molecule type" value="Genomic_DNA"/>
</dbReference>
<dbReference type="Proteomes" id="UP000004946">
    <property type="component" value="Chromosome"/>
</dbReference>
<comment type="caution">
    <text evidence="2">The sequence shown here is derived from an EMBL/GenBank/DDBJ whole genome shotgun (WGS) entry which is preliminary data.</text>
</comment>
<keyword evidence="1" id="KW-0812">Transmembrane</keyword>
<gene>
    <name evidence="2" type="ORF">HMPREF0620_1397</name>
</gene>
<keyword evidence="1" id="KW-0472">Membrane</keyword>
<protein>
    <recommendedName>
        <fullName evidence="4">DUF3592 domain-containing protein</fullName>
    </recommendedName>
</protein>
<evidence type="ECO:0000256" key="1">
    <source>
        <dbReference type="SAM" id="Phobius"/>
    </source>
</evidence>
<evidence type="ECO:0000313" key="2">
    <source>
        <dbReference type="EMBL" id="EFT82712.1"/>
    </source>
</evidence>